<proteinExistence type="predicted"/>
<evidence type="ECO:0000313" key="1">
    <source>
        <dbReference type="EMBL" id="MBA0682279.1"/>
    </source>
</evidence>
<accession>A0A7J8X661</accession>
<name>A0A7J8X661_GOSAI</name>
<dbReference type="Proteomes" id="UP000593577">
    <property type="component" value="Unassembled WGS sequence"/>
</dbReference>
<comment type="caution">
    <text evidence="1">The sequence shown here is derived from an EMBL/GenBank/DDBJ whole genome shotgun (WGS) entry which is preliminary data.</text>
</comment>
<dbReference type="EMBL" id="JABFAA010000005">
    <property type="protein sequence ID" value="MBA0682279.1"/>
    <property type="molecule type" value="Genomic_DNA"/>
</dbReference>
<gene>
    <name evidence="1" type="ORF">Goari_024010</name>
</gene>
<protein>
    <submittedName>
        <fullName evidence="1">Uncharacterized protein</fullName>
    </submittedName>
</protein>
<sequence length="79" mass="9372">MSKSPKHWTKAVFGCQSKFDMVDNNICEAFNSSIVEVRYKSIITMLEEIRVWLITRIVEKRKFCKSWKQNYGPVKKGRK</sequence>
<dbReference type="AlphaFoldDB" id="A0A7J8X661"/>
<reference evidence="1 2" key="1">
    <citation type="journal article" date="2019" name="Genome Biol. Evol.">
        <title>Insights into the evolution of the New World diploid cottons (Gossypium, subgenus Houzingenia) based on genome sequencing.</title>
        <authorList>
            <person name="Grover C.E."/>
            <person name="Arick M.A. 2nd"/>
            <person name="Thrash A."/>
            <person name="Conover J.L."/>
            <person name="Sanders W.S."/>
            <person name="Peterson D.G."/>
            <person name="Frelichowski J.E."/>
            <person name="Scheffler J.A."/>
            <person name="Scheffler B.E."/>
            <person name="Wendel J.F."/>
        </authorList>
    </citation>
    <scope>NUCLEOTIDE SEQUENCE [LARGE SCALE GENOMIC DNA]</scope>
    <source>
        <strain evidence="1">185</strain>
        <tissue evidence="1">Leaf</tissue>
    </source>
</reference>
<organism evidence="1 2">
    <name type="scientific">Gossypium aridum</name>
    <name type="common">American cotton</name>
    <name type="synonym">Erioxylum aridum</name>
    <dbReference type="NCBI Taxonomy" id="34290"/>
    <lineage>
        <taxon>Eukaryota</taxon>
        <taxon>Viridiplantae</taxon>
        <taxon>Streptophyta</taxon>
        <taxon>Embryophyta</taxon>
        <taxon>Tracheophyta</taxon>
        <taxon>Spermatophyta</taxon>
        <taxon>Magnoliopsida</taxon>
        <taxon>eudicotyledons</taxon>
        <taxon>Gunneridae</taxon>
        <taxon>Pentapetalae</taxon>
        <taxon>rosids</taxon>
        <taxon>malvids</taxon>
        <taxon>Malvales</taxon>
        <taxon>Malvaceae</taxon>
        <taxon>Malvoideae</taxon>
        <taxon>Gossypium</taxon>
    </lineage>
</organism>
<dbReference type="PANTHER" id="PTHR31973:SF187">
    <property type="entry name" value="MUTATOR TRANSPOSASE MUDRA PROTEIN"/>
    <property type="match status" value="1"/>
</dbReference>
<dbReference type="PANTHER" id="PTHR31973">
    <property type="entry name" value="POLYPROTEIN, PUTATIVE-RELATED"/>
    <property type="match status" value="1"/>
</dbReference>
<keyword evidence="2" id="KW-1185">Reference proteome</keyword>
<evidence type="ECO:0000313" key="2">
    <source>
        <dbReference type="Proteomes" id="UP000593577"/>
    </source>
</evidence>